<feature type="signal peptide" evidence="2">
    <location>
        <begin position="1"/>
        <end position="23"/>
    </location>
</feature>
<reference evidence="3 4" key="1">
    <citation type="submission" date="2015-07" db="EMBL/GenBank/DDBJ databases">
        <title>Genome analysis of myxobacterium Chondromyces crocatus Cm c5 reveals a high potential for natural compound synthesis and the genetic basis for the loss of fruiting body formation.</title>
        <authorList>
            <person name="Zaburannyi N."/>
            <person name="Bunk B."/>
            <person name="Maier J."/>
            <person name="Overmann J."/>
            <person name="Mueller R."/>
        </authorList>
    </citation>
    <scope>NUCLEOTIDE SEQUENCE [LARGE SCALE GENOMIC DNA]</scope>
    <source>
        <strain evidence="3 4">Cm c5</strain>
    </source>
</reference>
<organism evidence="3 4">
    <name type="scientific">Chondromyces crocatus</name>
    <dbReference type="NCBI Taxonomy" id="52"/>
    <lineage>
        <taxon>Bacteria</taxon>
        <taxon>Pseudomonadati</taxon>
        <taxon>Myxococcota</taxon>
        <taxon>Polyangia</taxon>
        <taxon>Polyangiales</taxon>
        <taxon>Polyangiaceae</taxon>
        <taxon>Chondromyces</taxon>
    </lineage>
</organism>
<keyword evidence="4" id="KW-1185">Reference proteome</keyword>
<dbReference type="OrthoDB" id="8432779at2"/>
<feature type="chain" id="PRO_5005459007" description="Cytochrome c domain-containing protein" evidence="2">
    <location>
        <begin position="24"/>
        <end position="567"/>
    </location>
</feature>
<sequence>MASSHRMTLLLLAACTAPVIAVAACGSGNSSSSGDPGGTGTNTGGAGGAGAGSGTGTGGDLLSGVGGTSFVPAFPKDPVVEDSAPANAPELFADPGENAGGPCLFEPEVGSLFPRNWLRPRFRYNPAESEQNLFEIRLHTAGEEHDLLVYTGDPSWTMPKPMWEALAARASGAPISVTMTVRAAVFDGNGLSSPPKTGTTGEFHVAPTQAEGAVVYWTTTGGSALKGFQVGDESVAVTLTPPQVQMTTVNGAQVTCIGCHTSTPDGKFVGFTAQAPWSNVLASIEGMTAGAQPPFMGPGGVAALTGFSEIGIHSYSKAHWQNGDRIMVAPLGVGANSNLIWVDLEAQASGEGVAHGFIAREGDPRGVGSPTWSHDGQTVVYVSNTSQTTGRLDAGPADLYAVPYNGRQGGAATPIPGASSSDFAEYYPAFSSDDALLAFNRFPVGPNMYDQPLAELFVIPAQGGDAVRLAANDPVACTGRTSPGVTNSWPKWAPEATTVNGRTYYWLVYSSKRGNGTTPQLYMTGVVVEGSNVQTYTSVYLWNQPENESNHTPAWDVFKIPPIPPPQ</sequence>
<dbReference type="Proteomes" id="UP000067626">
    <property type="component" value="Chromosome"/>
</dbReference>
<dbReference type="SUPFAM" id="SSF82171">
    <property type="entry name" value="DPP6 N-terminal domain-like"/>
    <property type="match status" value="1"/>
</dbReference>
<evidence type="ECO:0000256" key="1">
    <source>
        <dbReference type="SAM" id="MobiDB-lite"/>
    </source>
</evidence>
<dbReference type="AlphaFoldDB" id="A0A0K1E7P1"/>
<dbReference type="KEGG" id="ccro:CMC5_010060"/>
<accession>A0A0K1E7P1</accession>
<evidence type="ECO:0008006" key="5">
    <source>
        <dbReference type="Google" id="ProtNLM"/>
    </source>
</evidence>
<name>A0A0K1E7P1_CHOCO</name>
<dbReference type="STRING" id="52.CMC5_010060"/>
<dbReference type="RefSeq" id="WP_082362245.1">
    <property type="nucleotide sequence ID" value="NZ_CP012159.1"/>
</dbReference>
<protein>
    <recommendedName>
        <fullName evidence="5">Cytochrome c domain-containing protein</fullName>
    </recommendedName>
</protein>
<keyword evidence="2" id="KW-0732">Signal</keyword>
<dbReference type="Gene3D" id="2.120.10.30">
    <property type="entry name" value="TolB, C-terminal domain"/>
    <property type="match status" value="1"/>
</dbReference>
<dbReference type="PROSITE" id="PS51257">
    <property type="entry name" value="PROKAR_LIPOPROTEIN"/>
    <property type="match status" value="1"/>
</dbReference>
<dbReference type="Pfam" id="PF07676">
    <property type="entry name" value="PD40"/>
    <property type="match status" value="1"/>
</dbReference>
<dbReference type="EMBL" id="CP012159">
    <property type="protein sequence ID" value="AKT36885.1"/>
    <property type="molecule type" value="Genomic_DNA"/>
</dbReference>
<dbReference type="InterPro" id="IPR011659">
    <property type="entry name" value="WD40"/>
</dbReference>
<feature type="compositionally biased region" description="Gly residues" evidence="1">
    <location>
        <begin position="35"/>
        <end position="60"/>
    </location>
</feature>
<dbReference type="InterPro" id="IPR011042">
    <property type="entry name" value="6-blade_b-propeller_TolB-like"/>
</dbReference>
<evidence type="ECO:0000313" key="3">
    <source>
        <dbReference type="EMBL" id="AKT36885.1"/>
    </source>
</evidence>
<evidence type="ECO:0000313" key="4">
    <source>
        <dbReference type="Proteomes" id="UP000067626"/>
    </source>
</evidence>
<proteinExistence type="predicted"/>
<gene>
    <name evidence="3" type="ORF">CMC5_010060</name>
</gene>
<evidence type="ECO:0000256" key="2">
    <source>
        <dbReference type="SAM" id="SignalP"/>
    </source>
</evidence>
<feature type="region of interest" description="Disordered" evidence="1">
    <location>
        <begin position="28"/>
        <end position="60"/>
    </location>
</feature>